<name>A0A3B0ZZV6_9ZZZZ</name>
<dbReference type="SMART" id="SM00471">
    <property type="entry name" value="HDc"/>
    <property type="match status" value="1"/>
</dbReference>
<dbReference type="EMBL" id="UOFT01000040">
    <property type="protein sequence ID" value="VAW94790.1"/>
    <property type="molecule type" value="Genomic_DNA"/>
</dbReference>
<gene>
    <name evidence="2" type="ORF">MNBD_GAMMA23-1186</name>
</gene>
<protein>
    <recommendedName>
        <fullName evidence="1">HDOD domain-containing protein</fullName>
    </recommendedName>
</protein>
<dbReference type="CDD" id="cd00077">
    <property type="entry name" value="HDc"/>
    <property type="match status" value="1"/>
</dbReference>
<feature type="domain" description="HDOD" evidence="1">
    <location>
        <begin position="15"/>
        <end position="210"/>
    </location>
</feature>
<dbReference type="InterPro" id="IPR013976">
    <property type="entry name" value="HDOD"/>
</dbReference>
<dbReference type="PROSITE" id="PS51833">
    <property type="entry name" value="HDOD"/>
    <property type="match status" value="1"/>
</dbReference>
<organism evidence="2">
    <name type="scientific">hydrothermal vent metagenome</name>
    <dbReference type="NCBI Taxonomy" id="652676"/>
    <lineage>
        <taxon>unclassified sequences</taxon>
        <taxon>metagenomes</taxon>
        <taxon>ecological metagenomes</taxon>
    </lineage>
</organism>
<dbReference type="SUPFAM" id="SSF109604">
    <property type="entry name" value="HD-domain/PDEase-like"/>
    <property type="match status" value="1"/>
</dbReference>
<dbReference type="InterPro" id="IPR052340">
    <property type="entry name" value="RNase_Y/CdgJ"/>
</dbReference>
<dbReference type="AlphaFoldDB" id="A0A3B0ZZV6"/>
<dbReference type="InterPro" id="IPR003607">
    <property type="entry name" value="HD/PDEase_dom"/>
</dbReference>
<accession>A0A3B0ZZV6</accession>
<dbReference type="PANTHER" id="PTHR33525:SF3">
    <property type="entry name" value="RIBONUCLEASE Y"/>
    <property type="match status" value="1"/>
</dbReference>
<reference evidence="2" key="1">
    <citation type="submission" date="2018-06" db="EMBL/GenBank/DDBJ databases">
        <authorList>
            <person name="Zhirakovskaya E."/>
        </authorList>
    </citation>
    <scope>NUCLEOTIDE SEQUENCE</scope>
</reference>
<dbReference type="PANTHER" id="PTHR33525">
    <property type="match status" value="1"/>
</dbReference>
<evidence type="ECO:0000259" key="1">
    <source>
        <dbReference type="PROSITE" id="PS51833"/>
    </source>
</evidence>
<dbReference type="Pfam" id="PF08668">
    <property type="entry name" value="HDOD"/>
    <property type="match status" value="1"/>
</dbReference>
<proteinExistence type="predicted"/>
<sequence length="284" mass="31315">MTLTPDSLLSNNIELVSLPEIVFQLNDMVNDPNCSAADIGDVIRQDAGLTIRLLKIVNSPFYGFPSSIETIPMAITVMGIRQLRDLVFATCVISKYSKIPSDILNPDIFWSHSIATATAAQLIAKKINLSNSERLFTCGILHDIGLLIMALAAPAITRQVLELSRDSNKPHHDLQINVFGFSQSDLSAALIRKWHLPDSFIEPIQLQQTNKAALHFPMETAILKVANVVANMQKDTAITGDNQIIHPGTLELLGLDKEELTEINTEIQTQLHDMLSVLYPKKAA</sequence>
<dbReference type="Gene3D" id="1.10.3210.10">
    <property type="entry name" value="Hypothetical protein af1432"/>
    <property type="match status" value="1"/>
</dbReference>
<evidence type="ECO:0000313" key="2">
    <source>
        <dbReference type="EMBL" id="VAW94790.1"/>
    </source>
</evidence>